<evidence type="ECO:0000259" key="9">
    <source>
        <dbReference type="PROSITE" id="PS51012"/>
    </source>
</evidence>
<evidence type="ECO:0000256" key="3">
    <source>
        <dbReference type="ARBA" id="ARBA00022448"/>
    </source>
</evidence>
<name>A0A2U8PX90_9BRAD</name>
<dbReference type="AlphaFoldDB" id="A0A2U8PX90"/>
<feature type="transmembrane region" description="Helical" evidence="8">
    <location>
        <begin position="309"/>
        <end position="331"/>
    </location>
</feature>
<evidence type="ECO:0000256" key="1">
    <source>
        <dbReference type="ARBA" id="ARBA00004651"/>
    </source>
</evidence>
<dbReference type="RefSeq" id="WP_094895581.1">
    <property type="nucleotide sequence ID" value="NZ_CP029426.2"/>
</dbReference>
<dbReference type="Gene3D" id="3.40.1710.10">
    <property type="entry name" value="abc type-2 transporter like domain"/>
    <property type="match status" value="1"/>
</dbReference>
<reference evidence="10 11" key="1">
    <citation type="journal article" date="2017" name="Syst. Appl. Microbiol.">
        <title>Soybeans inoculated with root zone soils of Canadian native legumes harbour diverse and novel Bradyrhizobium spp. that possess agricultural potential.</title>
        <authorList>
            <person name="Bromfield E.S.P."/>
            <person name="Cloutier S."/>
            <person name="Tambong J.T."/>
            <person name="Tran Thi T.V."/>
        </authorList>
    </citation>
    <scope>NUCLEOTIDE SEQUENCE [LARGE SCALE GENOMIC DNA]</scope>
    <source>
        <strain evidence="10 11">39S1MB</strain>
    </source>
</reference>
<evidence type="ECO:0000256" key="5">
    <source>
        <dbReference type="ARBA" id="ARBA00022692"/>
    </source>
</evidence>
<dbReference type="GO" id="GO:0140359">
    <property type="term" value="F:ABC-type transporter activity"/>
    <property type="evidence" value="ECO:0007669"/>
    <property type="project" value="InterPro"/>
</dbReference>
<keyword evidence="11" id="KW-1185">Reference proteome</keyword>
<keyword evidence="4" id="KW-1003">Cell membrane</keyword>
<dbReference type="InterPro" id="IPR051449">
    <property type="entry name" value="ABC-2_transporter_component"/>
</dbReference>
<dbReference type="InterPro" id="IPR013525">
    <property type="entry name" value="ABC2_TM"/>
</dbReference>
<comment type="subcellular location">
    <subcellularLocation>
        <location evidence="1">Cell membrane</location>
        <topology evidence="1">Multi-pass membrane protein</topology>
    </subcellularLocation>
</comment>
<evidence type="ECO:0000256" key="4">
    <source>
        <dbReference type="ARBA" id="ARBA00022475"/>
    </source>
</evidence>
<dbReference type="PANTHER" id="PTHR30294:SF29">
    <property type="entry name" value="MULTIDRUG ABC TRANSPORTER PERMEASE YBHS-RELATED"/>
    <property type="match status" value="1"/>
</dbReference>
<evidence type="ECO:0000313" key="10">
    <source>
        <dbReference type="EMBL" id="AWM02125.1"/>
    </source>
</evidence>
<proteinExistence type="inferred from homology"/>
<keyword evidence="7 8" id="KW-0472">Membrane</keyword>
<protein>
    <submittedName>
        <fullName evidence="10">ABC transporter permease</fullName>
    </submittedName>
</protein>
<dbReference type="EMBL" id="CP029426">
    <property type="protein sequence ID" value="AWM02125.1"/>
    <property type="molecule type" value="Genomic_DNA"/>
</dbReference>
<feature type="domain" description="ABC transmembrane type-2" evidence="9">
    <location>
        <begin position="156"/>
        <end position="385"/>
    </location>
</feature>
<dbReference type="KEGG" id="brq:CIT40_20255"/>
<feature type="transmembrane region" description="Helical" evidence="8">
    <location>
        <begin position="242"/>
        <end position="266"/>
    </location>
</feature>
<feature type="transmembrane region" description="Helical" evidence="8">
    <location>
        <begin position="39"/>
        <end position="59"/>
    </location>
</feature>
<keyword evidence="5 8" id="KW-0812">Transmembrane</keyword>
<dbReference type="InterPro" id="IPR047817">
    <property type="entry name" value="ABC2_TM_bact-type"/>
</dbReference>
<feature type="transmembrane region" description="Helical" evidence="8">
    <location>
        <begin position="364"/>
        <end position="382"/>
    </location>
</feature>
<evidence type="ECO:0000256" key="8">
    <source>
        <dbReference type="SAM" id="Phobius"/>
    </source>
</evidence>
<gene>
    <name evidence="10" type="ORF">CIT40_20255</name>
</gene>
<reference evidence="10 11" key="2">
    <citation type="journal article" date="2019" name="Int. J. Syst. Evol. Microbiol.">
        <title>Description and complete genome sequence of Bradyrhizobium amphicarpaeae sp. nov., harbouring photosystem and nitrogen-fixation genes.</title>
        <authorList>
            <person name="Bromfield E.S.P."/>
            <person name="Cloutier S."/>
            <person name="Nguyen H.D.T."/>
        </authorList>
    </citation>
    <scope>NUCLEOTIDE SEQUENCE [LARGE SCALE GENOMIC DNA]</scope>
    <source>
        <strain evidence="10 11">39S1MB</strain>
    </source>
</reference>
<evidence type="ECO:0000313" key="11">
    <source>
        <dbReference type="Proteomes" id="UP000215884"/>
    </source>
</evidence>
<sequence length="387" mass="43056">MSAVDHPPPRREIRERFGFLRRSYAMLIKEFIQLKRDRVSFAMIVMLPVMQLMLFGYAINTTPHHLPSAVLLQEDSDLARSILKALENTAYFRFLYEVHDVEDFDNLLKSGKVLFGVEIPRGFERAVRRGDRPALLVAADATDPVAASAAIGSLGMVVQTALKHDLYIGNPPEMPFEIRAHARYNPAASSSLNIVPGLVGTILTMTMLIFTALSVTREVERGTMESLLSMPIKPVEVMFGKIVPYVLVGFLQAFLIIGIGVGLFGVPVLGNLFLLALLSTLFITTNLSIGYTISTVVQNQLQAMQMSMMFFLPSILLSGFMFPFAGMPTWAQYVGECLPLTHYLRIVRAIMLKGASMQNLRFDTLALATLMLLAMTIAVTRFRRTLD</sequence>
<dbReference type="Proteomes" id="UP000215884">
    <property type="component" value="Chromosome"/>
</dbReference>
<accession>A0A2U8PX90</accession>
<keyword evidence="6 8" id="KW-1133">Transmembrane helix</keyword>
<evidence type="ECO:0000256" key="7">
    <source>
        <dbReference type="ARBA" id="ARBA00023136"/>
    </source>
</evidence>
<dbReference type="Pfam" id="PF12698">
    <property type="entry name" value="ABC2_membrane_3"/>
    <property type="match status" value="1"/>
</dbReference>
<feature type="transmembrane region" description="Helical" evidence="8">
    <location>
        <begin position="194"/>
        <end position="215"/>
    </location>
</feature>
<comment type="similarity">
    <text evidence="2">Belongs to the ABC-2 integral membrane protein family.</text>
</comment>
<dbReference type="PROSITE" id="PS51012">
    <property type="entry name" value="ABC_TM2"/>
    <property type="match status" value="1"/>
</dbReference>
<dbReference type="PANTHER" id="PTHR30294">
    <property type="entry name" value="MEMBRANE COMPONENT OF ABC TRANSPORTER YHHJ-RELATED"/>
    <property type="match status" value="1"/>
</dbReference>
<feature type="transmembrane region" description="Helical" evidence="8">
    <location>
        <begin position="272"/>
        <end position="297"/>
    </location>
</feature>
<keyword evidence="3" id="KW-0813">Transport</keyword>
<dbReference type="GO" id="GO:0005886">
    <property type="term" value="C:plasma membrane"/>
    <property type="evidence" value="ECO:0007669"/>
    <property type="project" value="UniProtKB-SubCell"/>
</dbReference>
<evidence type="ECO:0000256" key="6">
    <source>
        <dbReference type="ARBA" id="ARBA00022989"/>
    </source>
</evidence>
<organism evidence="10 11">
    <name type="scientific">Bradyrhizobium amphicarpaeae</name>
    <dbReference type="NCBI Taxonomy" id="1404768"/>
    <lineage>
        <taxon>Bacteria</taxon>
        <taxon>Pseudomonadati</taxon>
        <taxon>Pseudomonadota</taxon>
        <taxon>Alphaproteobacteria</taxon>
        <taxon>Hyphomicrobiales</taxon>
        <taxon>Nitrobacteraceae</taxon>
        <taxon>Bradyrhizobium</taxon>
    </lineage>
</organism>
<evidence type="ECO:0000256" key="2">
    <source>
        <dbReference type="ARBA" id="ARBA00007783"/>
    </source>
</evidence>
<dbReference type="OrthoDB" id="9784671at2"/>